<keyword evidence="5 8" id="KW-0812">Transmembrane</keyword>
<evidence type="ECO:0000256" key="8">
    <source>
        <dbReference type="SAM" id="Phobius"/>
    </source>
</evidence>
<comment type="subcellular location">
    <subcellularLocation>
        <location evidence="1">Membrane</location>
        <topology evidence="1">Multi-pass membrane protein</topology>
    </subcellularLocation>
</comment>
<dbReference type="PIRSF" id="PIRSF016104">
    <property type="entry name" value="GPI2"/>
    <property type="match status" value="1"/>
</dbReference>
<comment type="pathway">
    <text evidence="2">Glycolipid biosynthesis; glycosylphosphatidylinositol-anchor biosynthesis.</text>
</comment>
<dbReference type="Pfam" id="PF06432">
    <property type="entry name" value="GPI2"/>
    <property type="match status" value="1"/>
</dbReference>
<reference evidence="10" key="1">
    <citation type="submission" date="2020-12" db="UniProtKB">
        <authorList>
            <consortium name="WormBaseParasite"/>
        </authorList>
    </citation>
    <scope>IDENTIFICATION</scope>
    <source>
        <strain evidence="10">MHco3</strain>
    </source>
</reference>
<keyword evidence="9" id="KW-1185">Reference proteome</keyword>
<feature type="transmembrane region" description="Helical" evidence="8">
    <location>
        <begin position="140"/>
        <end position="157"/>
    </location>
</feature>
<keyword evidence="7 8" id="KW-0472">Membrane</keyword>
<feature type="transmembrane region" description="Helical" evidence="8">
    <location>
        <begin position="111"/>
        <end position="128"/>
    </location>
</feature>
<evidence type="ECO:0000256" key="5">
    <source>
        <dbReference type="ARBA" id="ARBA00022692"/>
    </source>
</evidence>
<dbReference type="OMA" id="STSYHAF"/>
<protein>
    <submittedName>
        <fullName evidence="10">Phosphatidylinositol N-acetylglucosaminyltransferase subunit C</fullName>
    </submittedName>
</protein>
<dbReference type="Proteomes" id="UP000025227">
    <property type="component" value="Unplaced"/>
</dbReference>
<sequence length="284" mass="32224">MASGDAVWEKILYRRQPYPDNYSGGDEQFLCELKKNLSAVKYTYWEAVFGVERLVFHLNLIVLLYIIFEYVFNNTLDATVLATGLIATSLLLYVVYALVLAESKINFIDHLYTVVVLFLFGYATTPAIRTLTSTISTDTIFALSFITALISCVFHDYGINAPIVSYQLSVSSGLSSAVFLLSRLESNDLAFVMLSMTFALHAFSPFIRNILFANYAVIATVLTISLSIFSTYMLWTLYVELSVMWTLFQLFLLFVCPFILIVKQKSKQTIHGPWDEAILRQNPY</sequence>
<feature type="transmembrane region" description="Helical" evidence="8">
    <location>
        <begin position="214"/>
        <end position="235"/>
    </location>
</feature>
<dbReference type="InterPro" id="IPR009450">
    <property type="entry name" value="Plno_GlcNAc_GPI2"/>
</dbReference>
<comment type="similarity">
    <text evidence="3">Belongs to the PIGC family.</text>
</comment>
<dbReference type="UniPathway" id="UPA00196"/>
<keyword evidence="4" id="KW-0337">GPI-anchor biosynthesis</keyword>
<proteinExistence type="inferred from homology"/>
<accession>A0A7I4XT51</accession>
<dbReference type="AlphaFoldDB" id="A0A7I4XT51"/>
<evidence type="ECO:0000313" key="10">
    <source>
        <dbReference type="WBParaSite" id="HCON_00007760-00001"/>
    </source>
</evidence>
<evidence type="ECO:0000313" key="9">
    <source>
        <dbReference type="Proteomes" id="UP000025227"/>
    </source>
</evidence>
<evidence type="ECO:0000256" key="6">
    <source>
        <dbReference type="ARBA" id="ARBA00022989"/>
    </source>
</evidence>
<organism evidence="9 10">
    <name type="scientific">Haemonchus contortus</name>
    <name type="common">Barber pole worm</name>
    <dbReference type="NCBI Taxonomy" id="6289"/>
    <lineage>
        <taxon>Eukaryota</taxon>
        <taxon>Metazoa</taxon>
        <taxon>Ecdysozoa</taxon>
        <taxon>Nematoda</taxon>
        <taxon>Chromadorea</taxon>
        <taxon>Rhabditida</taxon>
        <taxon>Rhabditina</taxon>
        <taxon>Rhabditomorpha</taxon>
        <taxon>Strongyloidea</taxon>
        <taxon>Trichostrongylidae</taxon>
        <taxon>Haemonchus</taxon>
    </lineage>
</organism>
<name>A0A7I4XT51_HAECO</name>
<dbReference type="WBParaSite" id="HCON_00007760-00001">
    <property type="protein sequence ID" value="HCON_00007760-00001"/>
    <property type="gene ID" value="HCON_00007760"/>
</dbReference>
<evidence type="ECO:0000256" key="4">
    <source>
        <dbReference type="ARBA" id="ARBA00022502"/>
    </source>
</evidence>
<keyword evidence="6 8" id="KW-1133">Transmembrane helix</keyword>
<evidence type="ECO:0000256" key="7">
    <source>
        <dbReference type="ARBA" id="ARBA00023136"/>
    </source>
</evidence>
<dbReference type="OrthoDB" id="196709at2759"/>
<evidence type="ECO:0000256" key="2">
    <source>
        <dbReference type="ARBA" id="ARBA00004687"/>
    </source>
</evidence>
<evidence type="ECO:0000256" key="3">
    <source>
        <dbReference type="ARBA" id="ARBA00008321"/>
    </source>
</evidence>
<dbReference type="GO" id="GO:0006506">
    <property type="term" value="P:GPI anchor biosynthetic process"/>
    <property type="evidence" value="ECO:0007669"/>
    <property type="project" value="UniProtKB-UniPathway"/>
</dbReference>
<dbReference type="PANTHER" id="PTHR12982:SF0">
    <property type="entry name" value="PHOSPHATIDYLINOSITOL N-ACETYLGLUCOSAMINYLTRANSFERASE SUBUNIT C"/>
    <property type="match status" value="1"/>
</dbReference>
<feature type="transmembrane region" description="Helical" evidence="8">
    <location>
        <begin position="54"/>
        <end position="72"/>
    </location>
</feature>
<dbReference type="PANTHER" id="PTHR12982">
    <property type="entry name" value="PHOSPHATIDYLINOSITOL GLYCAN, CLASS C"/>
    <property type="match status" value="1"/>
</dbReference>
<feature type="transmembrane region" description="Helical" evidence="8">
    <location>
        <begin position="189"/>
        <end position="207"/>
    </location>
</feature>
<feature type="transmembrane region" description="Helical" evidence="8">
    <location>
        <begin position="78"/>
        <end position="99"/>
    </location>
</feature>
<evidence type="ECO:0000256" key="1">
    <source>
        <dbReference type="ARBA" id="ARBA00004141"/>
    </source>
</evidence>
<feature type="transmembrane region" description="Helical" evidence="8">
    <location>
        <begin position="241"/>
        <end position="262"/>
    </location>
</feature>
<dbReference type="GO" id="GO:0000506">
    <property type="term" value="C:glycosylphosphatidylinositol-N-acetylglucosaminyltransferase (GPI-GnT) complex"/>
    <property type="evidence" value="ECO:0007669"/>
    <property type="project" value="TreeGrafter"/>
</dbReference>